<accession>A0AAC8TF64</accession>
<evidence type="ECO:0000313" key="2">
    <source>
        <dbReference type="Proteomes" id="UP000035579"/>
    </source>
</evidence>
<sequence>MLGTHHARFDPPDTLRMTIKGDIGLEDARKLTDICREVAEKQPIYLVVDVTGLGGISPELRSFASKNMHASWYRGVVYVGASLVTKAALKSVAMVLYLTGKSPFDIDFVDTPDQVSAAIQRQRLKRGTQAST</sequence>
<dbReference type="EMBL" id="CP011509">
    <property type="protein sequence ID" value="AKJ03752.1"/>
    <property type="molecule type" value="Genomic_DNA"/>
</dbReference>
<protein>
    <submittedName>
        <fullName evidence="1">Uncharacterized protein</fullName>
    </submittedName>
</protein>
<name>A0AAC8TF64_9BACT</name>
<organism evidence="1 2">
    <name type="scientific">Archangium gephyra</name>
    <dbReference type="NCBI Taxonomy" id="48"/>
    <lineage>
        <taxon>Bacteria</taxon>
        <taxon>Pseudomonadati</taxon>
        <taxon>Myxococcota</taxon>
        <taxon>Myxococcia</taxon>
        <taxon>Myxococcales</taxon>
        <taxon>Cystobacterineae</taxon>
        <taxon>Archangiaceae</taxon>
        <taxon>Archangium</taxon>
    </lineage>
</organism>
<proteinExistence type="predicted"/>
<dbReference type="KEGG" id="age:AA314_05378"/>
<dbReference type="AlphaFoldDB" id="A0AAC8TF64"/>
<dbReference type="Proteomes" id="UP000035579">
    <property type="component" value="Chromosome"/>
</dbReference>
<evidence type="ECO:0000313" key="1">
    <source>
        <dbReference type="EMBL" id="AKJ03752.1"/>
    </source>
</evidence>
<gene>
    <name evidence="1" type="ORF">AA314_05378</name>
</gene>
<reference evidence="1 2" key="1">
    <citation type="submission" date="2015-05" db="EMBL/GenBank/DDBJ databases">
        <title>Genome assembly of Archangium gephyra DSM 2261.</title>
        <authorList>
            <person name="Sharma G."/>
            <person name="Subramanian S."/>
        </authorList>
    </citation>
    <scope>NUCLEOTIDE SEQUENCE [LARGE SCALE GENOMIC DNA]</scope>
    <source>
        <strain evidence="1 2">DSM 2261</strain>
    </source>
</reference>